<dbReference type="OrthoDB" id="1467719at2"/>
<dbReference type="Proteomes" id="UP000198517">
    <property type="component" value="Unassembled WGS sequence"/>
</dbReference>
<dbReference type="RefSeq" id="WP_092736788.1">
    <property type="nucleotide sequence ID" value="NZ_FNAS01000010.1"/>
</dbReference>
<evidence type="ECO:0000313" key="3">
    <source>
        <dbReference type="Proteomes" id="UP000198517"/>
    </source>
</evidence>
<organism evidence="2 3">
    <name type="scientific">Riemerella columbipharyngis</name>
    <dbReference type="NCBI Taxonomy" id="1071918"/>
    <lineage>
        <taxon>Bacteria</taxon>
        <taxon>Pseudomonadati</taxon>
        <taxon>Bacteroidota</taxon>
        <taxon>Flavobacteriia</taxon>
        <taxon>Flavobacteriales</taxon>
        <taxon>Weeksellaceae</taxon>
        <taxon>Riemerella</taxon>
    </lineage>
</organism>
<keyword evidence="1" id="KW-1133">Transmembrane helix</keyword>
<proteinExistence type="predicted"/>
<keyword evidence="1" id="KW-0472">Membrane</keyword>
<protein>
    <recommendedName>
        <fullName evidence="4">Cell division protein FtsB</fullName>
    </recommendedName>
</protein>
<dbReference type="STRING" id="1071918.SAMN05421544_11054"/>
<keyword evidence="3" id="KW-1185">Reference proteome</keyword>
<feature type="transmembrane region" description="Helical" evidence="1">
    <location>
        <begin position="25"/>
        <end position="46"/>
    </location>
</feature>
<accession>A0A1G7D952</accession>
<name>A0A1G7D952_9FLAO</name>
<evidence type="ECO:0008006" key="4">
    <source>
        <dbReference type="Google" id="ProtNLM"/>
    </source>
</evidence>
<keyword evidence="1" id="KW-0812">Transmembrane</keyword>
<gene>
    <name evidence="2" type="ORF">SAMN05421544_11054</name>
</gene>
<dbReference type="AlphaFoldDB" id="A0A1G7D952"/>
<reference evidence="2 3" key="1">
    <citation type="submission" date="2016-10" db="EMBL/GenBank/DDBJ databases">
        <authorList>
            <person name="de Groot N.N."/>
        </authorList>
    </citation>
    <scope>NUCLEOTIDE SEQUENCE [LARGE SCALE GENOMIC DNA]</scope>
    <source>
        <strain evidence="2 3">DSM 24015</strain>
    </source>
</reference>
<evidence type="ECO:0000313" key="2">
    <source>
        <dbReference type="EMBL" id="SDE48043.1"/>
    </source>
</evidence>
<dbReference type="EMBL" id="FNAS01000010">
    <property type="protein sequence ID" value="SDE48043.1"/>
    <property type="molecule type" value="Genomic_DNA"/>
</dbReference>
<evidence type="ECO:0000256" key="1">
    <source>
        <dbReference type="SAM" id="Phobius"/>
    </source>
</evidence>
<sequence length="124" mass="15058">MEEPLKTPKKEIIPIKKKSLAMRFFMKYIVNKYTMTILGFIVWMIFYDNNSYLVINELNGAINKYEQERAYYKSEYEKNDSLYRKLMFIKSEKERFARENYFMKKPDEQIFILVADSTNVSKNK</sequence>